<evidence type="ECO:0000256" key="3">
    <source>
        <dbReference type="ARBA" id="ARBA00022526"/>
    </source>
</evidence>
<comment type="pathway">
    <text evidence="1 7">Carbohydrate degradation; pentose phosphate pathway; D-ribulose 5-phosphate from D-glucose 6-phosphate (oxidative stage): step 1/3.</text>
</comment>
<dbReference type="AlphaFoldDB" id="A0AAE4Z8K4"/>
<dbReference type="GO" id="GO:0006006">
    <property type="term" value="P:glucose metabolic process"/>
    <property type="evidence" value="ECO:0007669"/>
    <property type="project" value="UniProtKB-KW"/>
</dbReference>
<feature type="active site" description="Proton acceptor" evidence="7">
    <location>
        <position position="254"/>
    </location>
</feature>
<evidence type="ECO:0000256" key="2">
    <source>
        <dbReference type="ARBA" id="ARBA00009975"/>
    </source>
</evidence>
<dbReference type="GO" id="GO:0005829">
    <property type="term" value="C:cytosol"/>
    <property type="evidence" value="ECO:0007669"/>
    <property type="project" value="TreeGrafter"/>
</dbReference>
<evidence type="ECO:0000256" key="7">
    <source>
        <dbReference type="HAMAP-Rule" id="MF_00966"/>
    </source>
</evidence>
<feature type="binding site" evidence="7">
    <location>
        <position position="196"/>
    </location>
    <ligand>
        <name>substrate</name>
    </ligand>
</feature>
<protein>
    <recommendedName>
        <fullName evidence="7">Glucose-6-phosphate 1-dehydrogenase</fullName>
        <shortName evidence="7">G6PD</shortName>
        <ecNumber evidence="7">1.1.1.49</ecNumber>
    </recommendedName>
</protein>
<feature type="binding site" evidence="7">
    <location>
        <position position="230"/>
    </location>
    <ligand>
        <name>substrate</name>
    </ligand>
</feature>
<proteinExistence type="inferred from homology"/>
<dbReference type="Gene3D" id="3.40.50.720">
    <property type="entry name" value="NAD(P)-binding Rossmann-like Domain"/>
    <property type="match status" value="1"/>
</dbReference>
<feature type="binding site" evidence="7">
    <location>
        <position position="249"/>
    </location>
    <ligand>
        <name>substrate</name>
    </ligand>
</feature>
<name>A0AAE4Z8K4_9BACT</name>
<gene>
    <name evidence="7" type="primary">zwf</name>
    <name evidence="10" type="ORF">GWO12_12020</name>
</gene>
<dbReference type="PIRSF" id="PIRSF000110">
    <property type="entry name" value="G6PD"/>
    <property type="match status" value="1"/>
</dbReference>
<evidence type="ECO:0000259" key="9">
    <source>
        <dbReference type="Pfam" id="PF02781"/>
    </source>
</evidence>
<dbReference type="Gene3D" id="3.30.360.10">
    <property type="entry name" value="Dihydrodipicolinate Reductase, domain 2"/>
    <property type="match status" value="1"/>
</dbReference>
<evidence type="ECO:0000313" key="11">
    <source>
        <dbReference type="Proteomes" id="UP000702544"/>
    </source>
</evidence>
<dbReference type="EMBL" id="JAACAK010000096">
    <property type="protein sequence ID" value="NIR75819.1"/>
    <property type="molecule type" value="Genomic_DNA"/>
</dbReference>
<reference evidence="10 11" key="1">
    <citation type="submission" date="2020-01" db="EMBL/GenBank/DDBJ databases">
        <title>Genomes assembled from Gulf of Kutch pelagic sediment metagenomes.</title>
        <authorList>
            <person name="Chandrashekar M."/>
            <person name="Mahajan M.S."/>
            <person name="Dave K.J."/>
            <person name="Vatsa P."/>
            <person name="Nathani N.M."/>
        </authorList>
    </citation>
    <scope>NUCLEOTIDE SEQUENCE [LARGE SCALE GENOMIC DNA]</scope>
    <source>
        <strain evidence="10">KS3-K002</strain>
    </source>
</reference>
<feature type="binding site" evidence="7">
    <location>
        <position position="355"/>
    </location>
    <ligand>
        <name>substrate</name>
    </ligand>
</feature>
<dbReference type="Pfam" id="PF02781">
    <property type="entry name" value="G6PD_C"/>
    <property type="match status" value="1"/>
</dbReference>
<dbReference type="GO" id="GO:0009051">
    <property type="term" value="P:pentose-phosphate shunt, oxidative branch"/>
    <property type="evidence" value="ECO:0007669"/>
    <property type="project" value="TreeGrafter"/>
</dbReference>
<evidence type="ECO:0000256" key="1">
    <source>
        <dbReference type="ARBA" id="ARBA00004937"/>
    </source>
</evidence>
<dbReference type="Proteomes" id="UP000702544">
    <property type="component" value="Unassembled WGS sequence"/>
</dbReference>
<comment type="similarity">
    <text evidence="2 7">Belongs to the glucose-6-phosphate dehydrogenase family.</text>
</comment>
<keyword evidence="3 7" id="KW-0313">Glucose metabolism</keyword>
<dbReference type="InterPro" id="IPR036291">
    <property type="entry name" value="NAD(P)-bd_dom_sf"/>
</dbReference>
<feature type="domain" description="Glucose-6-phosphate dehydrogenase C-terminal" evidence="9">
    <location>
        <begin position="203"/>
        <end position="503"/>
    </location>
</feature>
<accession>A0AAE4Z8K4</accession>
<dbReference type="InterPro" id="IPR022674">
    <property type="entry name" value="G6P_DH_NAD-bd"/>
</dbReference>
<comment type="catalytic activity">
    <reaction evidence="7">
        <text>D-glucose 6-phosphate + NADP(+) = 6-phospho-D-glucono-1,5-lactone + NADPH + H(+)</text>
        <dbReference type="Rhea" id="RHEA:15841"/>
        <dbReference type="ChEBI" id="CHEBI:15378"/>
        <dbReference type="ChEBI" id="CHEBI:57783"/>
        <dbReference type="ChEBI" id="CHEBI:57955"/>
        <dbReference type="ChEBI" id="CHEBI:58349"/>
        <dbReference type="ChEBI" id="CHEBI:61548"/>
        <dbReference type="EC" id="1.1.1.49"/>
    </reaction>
</comment>
<dbReference type="Pfam" id="PF00479">
    <property type="entry name" value="G6PD_N"/>
    <property type="match status" value="1"/>
</dbReference>
<dbReference type="InterPro" id="IPR019796">
    <property type="entry name" value="G6P_DH_AS"/>
</dbReference>
<dbReference type="PRINTS" id="PR00079">
    <property type="entry name" value="G6PDHDRGNASE"/>
</dbReference>
<organism evidence="10 11">
    <name type="scientific">Candidatus Kutchimonas denitrificans</name>
    <dbReference type="NCBI Taxonomy" id="3056748"/>
    <lineage>
        <taxon>Bacteria</taxon>
        <taxon>Pseudomonadati</taxon>
        <taxon>Gemmatimonadota</taxon>
        <taxon>Gemmatimonadia</taxon>
        <taxon>Candidatus Palauibacterales</taxon>
        <taxon>Candidatus Palauibacteraceae</taxon>
        <taxon>Candidatus Kutchimonas</taxon>
    </lineage>
</organism>
<feature type="binding site" evidence="7">
    <location>
        <position position="162"/>
    </location>
    <ligand>
        <name>NADP(+)</name>
        <dbReference type="ChEBI" id="CHEBI:58349"/>
    </ligand>
</feature>
<dbReference type="HAMAP" id="MF_00966">
    <property type="entry name" value="G6PD"/>
    <property type="match status" value="1"/>
</dbReference>
<evidence type="ECO:0000259" key="8">
    <source>
        <dbReference type="Pfam" id="PF00479"/>
    </source>
</evidence>
<feature type="domain" description="Glucose-6-phosphate dehydrogenase NAD-binding" evidence="8">
    <location>
        <begin position="19"/>
        <end position="201"/>
    </location>
</feature>
<feature type="binding site" evidence="7">
    <location>
        <position position="192"/>
    </location>
    <ligand>
        <name>substrate</name>
    </ligand>
</feature>
<comment type="caution">
    <text evidence="7">Lacks conserved residue(s) required for the propagation of feature annotation.</text>
</comment>
<dbReference type="InterPro" id="IPR022675">
    <property type="entry name" value="G6P_DH_C"/>
</dbReference>
<comment type="function">
    <text evidence="7">Catalyzes the oxidation of glucose 6-phosphate to 6-phosphogluconolactone.</text>
</comment>
<dbReference type="PROSITE" id="PS00069">
    <property type="entry name" value="G6P_DEHYDROGENASE"/>
    <property type="match status" value="1"/>
</dbReference>
<evidence type="ECO:0000256" key="6">
    <source>
        <dbReference type="ARBA" id="ARBA00023277"/>
    </source>
</evidence>
<keyword evidence="6 7" id="KW-0119">Carbohydrate metabolism</keyword>
<dbReference type="SUPFAM" id="SSF55347">
    <property type="entry name" value="Glyceraldehyde-3-phosphate dehydrogenase-like, C-terminal domain"/>
    <property type="match status" value="1"/>
</dbReference>
<dbReference type="GO" id="GO:0050661">
    <property type="term" value="F:NADP binding"/>
    <property type="evidence" value="ECO:0007669"/>
    <property type="project" value="UniProtKB-UniRule"/>
</dbReference>
<dbReference type="SUPFAM" id="SSF51735">
    <property type="entry name" value="NAD(P)-binding Rossmann-fold domains"/>
    <property type="match status" value="1"/>
</dbReference>
<dbReference type="PANTHER" id="PTHR23429">
    <property type="entry name" value="GLUCOSE-6-PHOSPHATE 1-DEHYDROGENASE G6PD"/>
    <property type="match status" value="1"/>
</dbReference>
<dbReference type="NCBIfam" id="TIGR00871">
    <property type="entry name" value="zwf"/>
    <property type="match status" value="1"/>
</dbReference>
<dbReference type="InterPro" id="IPR001282">
    <property type="entry name" value="G6P_DH"/>
</dbReference>
<evidence type="ECO:0000256" key="5">
    <source>
        <dbReference type="ARBA" id="ARBA00023002"/>
    </source>
</evidence>
<keyword evidence="4 7" id="KW-0521">NADP</keyword>
<evidence type="ECO:0000313" key="10">
    <source>
        <dbReference type="EMBL" id="NIR75819.1"/>
    </source>
</evidence>
<dbReference type="GO" id="GO:0004345">
    <property type="term" value="F:glucose-6-phosphate dehydrogenase activity"/>
    <property type="evidence" value="ECO:0007669"/>
    <property type="project" value="UniProtKB-UniRule"/>
</dbReference>
<evidence type="ECO:0000256" key="4">
    <source>
        <dbReference type="ARBA" id="ARBA00022857"/>
    </source>
</evidence>
<dbReference type="EC" id="1.1.1.49" evidence="7"/>
<keyword evidence="5 7" id="KW-0560">Oxidoreductase</keyword>
<sequence length="505" mass="57661">MMTNRSDRKASRPGPCAMVIFGAGGDLTRRKLLPALYNLAVERLLPEDFAIVGFARSFDDEEYRNELWQDARTHLKGDVDEKEWDWLRDRFHYVAGNFNNPDAFGRLKKKLAEVDEKHGTGGNYLYYLSTPPRFFGEIPRQLDEVDLARQSQDNWRRLVVEKPFGHDLDSARQLNRELLEVLDESQIYRIDHYLGKETVQNILVFRFANAIFEPIWNRRYIDHVQITVAESVGVGTRGGYYDDAGTLRDMVPNHLFQLLTLSAMEPPISFEADDVRNEKAKIFGAIKPIDPDDVLTYAVRGQYDEGTMPDGEKVPAYRAEPNVPKDSGTETFVALKLLIDNWRWADVPFYLRTGKRLPRRYSEVAIQFKRAPFILFRETPVDQLPTNELVLRIQPDEGINLSFGAKVPGPSVQIGDVGMDFCNADYFDGHPATGYETLLYDCMNGDAGLFQRGDNAEAAWAAVTPVLDVWSALPPRDFPNYAAGSWGPEEAAELLRRDGRRWRRL</sequence>
<dbReference type="PANTHER" id="PTHR23429:SF0">
    <property type="entry name" value="GLUCOSE-6-PHOSPHATE 1-DEHYDROGENASE"/>
    <property type="match status" value="1"/>
</dbReference>
<comment type="caution">
    <text evidence="10">The sequence shown here is derived from an EMBL/GenBank/DDBJ whole genome shotgun (WGS) entry which is preliminary data.</text>
</comment>
<feature type="binding site" evidence="7">
    <location>
        <position position="56"/>
    </location>
    <ligand>
        <name>NADP(+)</name>
        <dbReference type="ChEBI" id="CHEBI:58349"/>
    </ligand>
</feature>